<name>A0A938Y4I0_9ACTN</name>
<dbReference type="SUPFAM" id="SSF49899">
    <property type="entry name" value="Concanavalin A-like lectins/glucanases"/>
    <property type="match status" value="1"/>
</dbReference>
<feature type="domain" description="GH16" evidence="2">
    <location>
        <begin position="259"/>
        <end position="490"/>
    </location>
</feature>
<dbReference type="Gene3D" id="2.60.120.200">
    <property type="match status" value="1"/>
</dbReference>
<proteinExistence type="predicted"/>
<comment type="caution">
    <text evidence="3">The sequence shown here is derived from an EMBL/GenBank/DDBJ whole genome shotgun (WGS) entry which is preliminary data.</text>
</comment>
<dbReference type="CDD" id="cd00413">
    <property type="entry name" value="Glyco_hydrolase_16"/>
    <property type="match status" value="1"/>
</dbReference>
<dbReference type="RefSeq" id="WP_205258875.1">
    <property type="nucleotide sequence ID" value="NZ_JAERWK010000003.1"/>
</dbReference>
<evidence type="ECO:0000313" key="3">
    <source>
        <dbReference type="EMBL" id="MBM9465916.1"/>
    </source>
</evidence>
<evidence type="ECO:0000256" key="1">
    <source>
        <dbReference type="SAM" id="SignalP"/>
    </source>
</evidence>
<reference evidence="3" key="1">
    <citation type="submission" date="2021-01" db="EMBL/GenBank/DDBJ databases">
        <title>YIM 132084 draft genome.</title>
        <authorList>
            <person name="An D."/>
        </authorList>
    </citation>
    <scope>NUCLEOTIDE SEQUENCE</scope>
    <source>
        <strain evidence="3">YIM 132084</strain>
    </source>
</reference>
<keyword evidence="1" id="KW-0732">Signal</keyword>
<dbReference type="AlphaFoldDB" id="A0A938Y4I0"/>
<dbReference type="EMBL" id="JAERWK010000003">
    <property type="protein sequence ID" value="MBM9465916.1"/>
    <property type="molecule type" value="Genomic_DNA"/>
</dbReference>
<dbReference type="GO" id="GO:0004553">
    <property type="term" value="F:hydrolase activity, hydrolyzing O-glycosyl compounds"/>
    <property type="evidence" value="ECO:0007669"/>
    <property type="project" value="InterPro"/>
</dbReference>
<dbReference type="InterPro" id="IPR000757">
    <property type="entry name" value="Beta-glucanase-like"/>
</dbReference>
<sequence length="490" mass="51926">MSRTRPRTAPTERRRLRSALSRFGVLTATAALLGTAALATAPAASAATSYTATAVSAKVTGTSVTATAKIASSASVTAQYVGVCARTSNGGGADFAFDSGAVTSAGRVVTKTKTMNYGTYTYWPCLKVNGTWTDLGPKQSFTVSPPAPPAAAPAGTNYGVTDLTAKVDGTSVTVSAKFTASNPVTAQSVGFCARDEAGLNADFAFDSGAVNAAGKVVSKTKSYTPGSYSYWPCIKVGNTWTDIGSKKGFRVADPKVAEAVKANTSLPIGDQPGWKQVFTEDFTTDVAQGGFPGPYADKWTTYDGFNDTTGNGRYNDDIISTSNGVLDINLRSMNGKPQVSAPVPLVSGAWGGQKYGKFSVRFRADALQGYKTAWLLWPTSGNWNEGEIDFPEGELNGNMWGFNHCPGNPANNCGWVNTYTGFTDWHIATIEWTPKAVKLILDGETLLNQTTNVPQNPMHWVLQTETTSNPNLTVSGKVQIDWATVYSYNP</sequence>
<dbReference type="Proteomes" id="UP000663792">
    <property type="component" value="Unassembled WGS sequence"/>
</dbReference>
<dbReference type="InterPro" id="IPR006311">
    <property type="entry name" value="TAT_signal"/>
</dbReference>
<accession>A0A938Y4I0</accession>
<organism evidence="3 4">
    <name type="scientific">Nakamurella leprariae</name>
    <dbReference type="NCBI Taxonomy" id="2803911"/>
    <lineage>
        <taxon>Bacteria</taxon>
        <taxon>Bacillati</taxon>
        <taxon>Actinomycetota</taxon>
        <taxon>Actinomycetes</taxon>
        <taxon>Nakamurellales</taxon>
        <taxon>Nakamurellaceae</taxon>
        <taxon>Nakamurella</taxon>
    </lineage>
</organism>
<dbReference type="Pfam" id="PF00722">
    <property type="entry name" value="Glyco_hydro_16"/>
    <property type="match status" value="1"/>
</dbReference>
<keyword evidence="3" id="KW-0378">Hydrolase</keyword>
<dbReference type="InterPro" id="IPR013320">
    <property type="entry name" value="ConA-like_dom_sf"/>
</dbReference>
<gene>
    <name evidence="3" type="ORF">JL106_01315</name>
</gene>
<feature type="signal peptide" evidence="1">
    <location>
        <begin position="1"/>
        <end position="46"/>
    </location>
</feature>
<evidence type="ECO:0000313" key="4">
    <source>
        <dbReference type="Proteomes" id="UP000663792"/>
    </source>
</evidence>
<dbReference type="GO" id="GO:0005975">
    <property type="term" value="P:carbohydrate metabolic process"/>
    <property type="evidence" value="ECO:0007669"/>
    <property type="project" value="InterPro"/>
</dbReference>
<feature type="chain" id="PRO_5037036383" evidence="1">
    <location>
        <begin position="47"/>
        <end position="490"/>
    </location>
</feature>
<keyword evidence="4" id="KW-1185">Reference proteome</keyword>
<dbReference type="PROSITE" id="PS51318">
    <property type="entry name" value="TAT"/>
    <property type="match status" value="1"/>
</dbReference>
<protein>
    <submittedName>
        <fullName evidence="3">Glycoside hydrolase family 16 protein</fullName>
    </submittedName>
</protein>
<evidence type="ECO:0000259" key="2">
    <source>
        <dbReference type="PROSITE" id="PS51762"/>
    </source>
</evidence>
<dbReference type="PROSITE" id="PS51762">
    <property type="entry name" value="GH16_2"/>
    <property type="match status" value="1"/>
</dbReference>